<name>A0A7S2GG27_9STRA</name>
<feature type="region of interest" description="Disordered" evidence="1">
    <location>
        <begin position="360"/>
        <end position="385"/>
    </location>
</feature>
<dbReference type="AlphaFoldDB" id="A0A7S2GG27"/>
<reference evidence="2" key="1">
    <citation type="submission" date="2021-01" db="EMBL/GenBank/DDBJ databases">
        <authorList>
            <person name="Corre E."/>
            <person name="Pelletier E."/>
            <person name="Niang G."/>
            <person name="Scheremetjew M."/>
            <person name="Finn R."/>
            <person name="Kale V."/>
            <person name="Holt S."/>
            <person name="Cochrane G."/>
            <person name="Meng A."/>
            <person name="Brown T."/>
            <person name="Cohen L."/>
        </authorList>
    </citation>
    <scope>NUCLEOTIDE SEQUENCE</scope>
    <source>
        <strain evidence="2">CCMP1381</strain>
    </source>
</reference>
<organism evidence="2">
    <name type="scientific">Octactis speculum</name>
    <dbReference type="NCBI Taxonomy" id="3111310"/>
    <lineage>
        <taxon>Eukaryota</taxon>
        <taxon>Sar</taxon>
        <taxon>Stramenopiles</taxon>
        <taxon>Ochrophyta</taxon>
        <taxon>Dictyochophyceae</taxon>
        <taxon>Dictyochales</taxon>
        <taxon>Dictyochaceae</taxon>
        <taxon>Octactis</taxon>
    </lineage>
</organism>
<accession>A0A7S2GG27</accession>
<dbReference type="EMBL" id="HBGS01041770">
    <property type="protein sequence ID" value="CAD9451727.1"/>
    <property type="molecule type" value="Transcribed_RNA"/>
</dbReference>
<protein>
    <submittedName>
        <fullName evidence="2">Uncharacterized protein</fullName>
    </submittedName>
</protein>
<feature type="compositionally biased region" description="Polar residues" evidence="1">
    <location>
        <begin position="360"/>
        <end position="380"/>
    </location>
</feature>
<evidence type="ECO:0000256" key="1">
    <source>
        <dbReference type="SAM" id="MobiDB-lite"/>
    </source>
</evidence>
<proteinExistence type="predicted"/>
<gene>
    <name evidence="2" type="ORF">DSPE1174_LOCUS21519</name>
</gene>
<evidence type="ECO:0000313" key="2">
    <source>
        <dbReference type="EMBL" id="CAD9451727.1"/>
    </source>
</evidence>
<sequence>MADGGAGQVSTGGYVEKDSHFRLLGAVENAGTQTRFPHPAHLYRLIVSKDWMTNLCLDPSMRLPPGTQVARADVESNPLRAAEACLRSLESISDHLYGTKVVVGGGWGHPLQEPLPWHEMRGVVKLGFSWEAADVIKFSGVTQLADRLQRIFAQAQCTADCAIVQMLVDDADCEVRTFIVDGKPVHRTRSFTKFHDNGDGPEGRFTDFCRLQRANALHQFFDDNQADLDVVEAAVDALITRWLAWLACATASMPPVLRLDIFVRRRRPPSEFGFTPTSGGNAAGASAPGGREGAKCDVFFGELTELGACTLGWPMTDMMATLYPPVFRSVLKDRNCDVMSCKCKRPESICLPERRMSHQHWQGSTYNGTQPEDTKSTVNGTEDLASTDVEVNKAAL</sequence>